<feature type="region of interest" description="Disordered" evidence="1">
    <location>
        <begin position="1"/>
        <end position="25"/>
    </location>
</feature>
<evidence type="ECO:0000313" key="3">
    <source>
        <dbReference type="Proteomes" id="UP001430953"/>
    </source>
</evidence>
<evidence type="ECO:0000313" key="2">
    <source>
        <dbReference type="EMBL" id="KAL0125682.1"/>
    </source>
</evidence>
<comment type="caution">
    <text evidence="2">The sequence shown here is derived from an EMBL/GenBank/DDBJ whole genome shotgun (WGS) entry which is preliminary data.</text>
</comment>
<dbReference type="EMBL" id="JADYXP020000004">
    <property type="protein sequence ID" value="KAL0125682.1"/>
    <property type="molecule type" value="Genomic_DNA"/>
</dbReference>
<name>A0AAW2GGV1_9HYME</name>
<dbReference type="AlphaFoldDB" id="A0AAW2GGV1"/>
<organism evidence="2 3">
    <name type="scientific">Cardiocondyla obscurior</name>
    <dbReference type="NCBI Taxonomy" id="286306"/>
    <lineage>
        <taxon>Eukaryota</taxon>
        <taxon>Metazoa</taxon>
        <taxon>Ecdysozoa</taxon>
        <taxon>Arthropoda</taxon>
        <taxon>Hexapoda</taxon>
        <taxon>Insecta</taxon>
        <taxon>Pterygota</taxon>
        <taxon>Neoptera</taxon>
        <taxon>Endopterygota</taxon>
        <taxon>Hymenoptera</taxon>
        <taxon>Apocrita</taxon>
        <taxon>Aculeata</taxon>
        <taxon>Formicoidea</taxon>
        <taxon>Formicidae</taxon>
        <taxon>Myrmicinae</taxon>
        <taxon>Cardiocondyla</taxon>
    </lineage>
</organism>
<proteinExistence type="predicted"/>
<reference evidence="2 3" key="1">
    <citation type="submission" date="2023-03" db="EMBL/GenBank/DDBJ databases">
        <title>High recombination rates correlate with genetic variation in Cardiocondyla obscurior ants.</title>
        <authorList>
            <person name="Errbii M."/>
        </authorList>
    </citation>
    <scope>NUCLEOTIDE SEQUENCE [LARGE SCALE GENOMIC DNA]</scope>
    <source>
        <strain evidence="2">Alpha-2009</strain>
        <tissue evidence="2">Whole body</tissue>
    </source>
</reference>
<accession>A0AAW2GGV1</accession>
<sequence>MSLENGFAGRRNYAEPEQVSARKRKSKKAKTLYEVDEMLLIDADKRAYLEDMESFIEGRIFSWNSTSLKIGLFS</sequence>
<gene>
    <name evidence="2" type="ORF">PUN28_004629</name>
</gene>
<dbReference type="Proteomes" id="UP001430953">
    <property type="component" value="Unassembled WGS sequence"/>
</dbReference>
<evidence type="ECO:0000256" key="1">
    <source>
        <dbReference type="SAM" id="MobiDB-lite"/>
    </source>
</evidence>
<keyword evidence="3" id="KW-1185">Reference proteome</keyword>
<protein>
    <submittedName>
        <fullName evidence="2">Uncharacterized protein</fullName>
    </submittedName>
</protein>